<feature type="non-terminal residue" evidence="2">
    <location>
        <position position="1"/>
    </location>
</feature>
<dbReference type="EMBL" id="SNRW01037405">
    <property type="protein sequence ID" value="KAA6353807.1"/>
    <property type="molecule type" value="Genomic_DNA"/>
</dbReference>
<evidence type="ECO:0000313" key="3">
    <source>
        <dbReference type="Proteomes" id="UP000324800"/>
    </source>
</evidence>
<protein>
    <submittedName>
        <fullName evidence="2">Uncharacterized protein</fullName>
    </submittedName>
</protein>
<dbReference type="Proteomes" id="UP000324800">
    <property type="component" value="Unassembled WGS sequence"/>
</dbReference>
<dbReference type="AlphaFoldDB" id="A0A5J4T6D6"/>
<comment type="caution">
    <text evidence="2">The sequence shown here is derived from an EMBL/GenBank/DDBJ whole genome shotgun (WGS) entry which is preliminary data.</text>
</comment>
<evidence type="ECO:0000313" key="2">
    <source>
        <dbReference type="EMBL" id="KAA6353807.1"/>
    </source>
</evidence>
<proteinExistence type="predicted"/>
<gene>
    <name evidence="2" type="ORF">EZS28_050666</name>
</gene>
<sequence length="301" mass="32797">LVSQLQLQEVRDIASGKSKGHVFATTEEMNTWMENQENVAKLAIGDNLYIVDKQVMDYWWDATGFRALETELLDMSNVMTILGVAIGGSNAITDLSFSGNTLIPAKNSSFITTNYDETITGRKTFNTIIHSVGIMIQNYDNNSVICAGGGTKNLNDALLLLKADKTELIDAYSKTEADALLDDKLNASDQIDAYTKTQDDALLLLKADKTQLIDAYTKGETNNLLNNKADSGVSYTKQEDDALLLLKADKTQLIDAYTKGEADNLLSNKADSGVSYTKGEDDNLLSNKANSGVSFTKGEDD</sequence>
<feature type="non-terminal residue" evidence="2">
    <location>
        <position position="301"/>
    </location>
</feature>
<name>A0A5J4T6D6_9EUKA</name>
<reference evidence="2 3" key="1">
    <citation type="submission" date="2019-03" db="EMBL/GenBank/DDBJ databases">
        <title>Single cell metagenomics reveals metabolic interactions within the superorganism composed of flagellate Streblomastix strix and complex community of Bacteroidetes bacteria on its surface.</title>
        <authorList>
            <person name="Treitli S.C."/>
            <person name="Kolisko M."/>
            <person name="Husnik F."/>
            <person name="Keeling P."/>
            <person name="Hampl V."/>
        </authorList>
    </citation>
    <scope>NUCLEOTIDE SEQUENCE [LARGE SCALE GENOMIC DNA]</scope>
    <source>
        <strain evidence="2">ST1C</strain>
    </source>
</reference>
<organism evidence="2 3">
    <name type="scientific">Streblomastix strix</name>
    <dbReference type="NCBI Taxonomy" id="222440"/>
    <lineage>
        <taxon>Eukaryota</taxon>
        <taxon>Metamonada</taxon>
        <taxon>Preaxostyla</taxon>
        <taxon>Oxymonadida</taxon>
        <taxon>Streblomastigidae</taxon>
        <taxon>Streblomastix</taxon>
    </lineage>
</organism>
<accession>A0A5J4T6D6</accession>
<feature type="region of interest" description="Disordered" evidence="1">
    <location>
        <begin position="269"/>
        <end position="301"/>
    </location>
</feature>
<evidence type="ECO:0000256" key="1">
    <source>
        <dbReference type="SAM" id="MobiDB-lite"/>
    </source>
</evidence>
<feature type="compositionally biased region" description="Polar residues" evidence="1">
    <location>
        <begin position="284"/>
        <end position="294"/>
    </location>
</feature>